<feature type="transmembrane region" description="Helical" evidence="1">
    <location>
        <begin position="7"/>
        <end position="33"/>
    </location>
</feature>
<evidence type="ECO:0000313" key="4">
    <source>
        <dbReference type="Proteomes" id="UP000217265"/>
    </source>
</evidence>
<name>A0A290Q9Z3_9BACT</name>
<accession>A0A290Q9Z3</accession>
<keyword evidence="1" id="KW-0812">Transmembrane</keyword>
<dbReference type="Proteomes" id="UP000217265">
    <property type="component" value="Chromosome"/>
</dbReference>
<dbReference type="OrthoDB" id="195204at2"/>
<sequence>MFFSDYVGVLVLGLLGSGHCVGMCGAFAIAASAGSKGAGGVVLRQVSYQVGKATSYVFLGVLLLLAGQWIEARTSIENFQTVLGAIAGAAMIVAGLAYALEWRLPPVVARWWQGSAVCGALGGLWRAQSLFKSLLIGWVNGFLPCGLSLMALLYLVSFNSAKGVVLGAYVFGLATLPGLLAVALVGQKISVAKRRWLVRASGVALVVFGVLTLVRGQPAVHHWMHEHLMWGDGGAAGAGHEHHGHDGHAH</sequence>
<keyword evidence="1" id="KW-0472">Membrane</keyword>
<keyword evidence="4" id="KW-1185">Reference proteome</keyword>
<dbReference type="RefSeq" id="WP_096054688.1">
    <property type="nucleotide sequence ID" value="NZ_CP023344.1"/>
</dbReference>
<keyword evidence="1" id="KW-1133">Transmembrane helix</keyword>
<feature type="transmembrane region" description="Helical" evidence="1">
    <location>
        <begin position="196"/>
        <end position="214"/>
    </location>
</feature>
<reference evidence="3 4" key="1">
    <citation type="submission" date="2017-09" db="EMBL/GenBank/DDBJ databases">
        <title>Complete genome sequence of Verrucomicrobial strain HZ-65, isolated from freshwater.</title>
        <authorList>
            <person name="Choi A."/>
        </authorList>
    </citation>
    <scope>NUCLEOTIDE SEQUENCE [LARGE SCALE GENOMIC DNA]</scope>
    <source>
        <strain evidence="3 4">HZ-65</strain>
    </source>
</reference>
<proteinExistence type="predicted"/>
<gene>
    <name evidence="3" type="ORF">CMV30_03255</name>
</gene>
<evidence type="ECO:0000259" key="2">
    <source>
        <dbReference type="Pfam" id="PF13386"/>
    </source>
</evidence>
<dbReference type="AlphaFoldDB" id="A0A290Q9Z3"/>
<evidence type="ECO:0000313" key="3">
    <source>
        <dbReference type="EMBL" id="ATC63056.1"/>
    </source>
</evidence>
<dbReference type="PANTHER" id="PTHR42208:SF1">
    <property type="entry name" value="HEAVY METAL TRANSPORTER"/>
    <property type="match status" value="1"/>
</dbReference>
<feature type="transmembrane region" description="Helical" evidence="1">
    <location>
        <begin position="82"/>
        <end position="99"/>
    </location>
</feature>
<evidence type="ECO:0000256" key="1">
    <source>
        <dbReference type="SAM" id="Phobius"/>
    </source>
</evidence>
<feature type="transmembrane region" description="Helical" evidence="1">
    <location>
        <begin position="53"/>
        <end position="70"/>
    </location>
</feature>
<feature type="transmembrane region" description="Helical" evidence="1">
    <location>
        <begin position="134"/>
        <end position="157"/>
    </location>
</feature>
<dbReference type="Pfam" id="PF13386">
    <property type="entry name" value="DsbD_2"/>
    <property type="match status" value="1"/>
</dbReference>
<dbReference type="KEGG" id="vbh:CMV30_03255"/>
<dbReference type="PANTHER" id="PTHR42208">
    <property type="entry name" value="HEAVY METAL TRANSPORTER-RELATED"/>
    <property type="match status" value="1"/>
</dbReference>
<feature type="transmembrane region" description="Helical" evidence="1">
    <location>
        <begin position="163"/>
        <end position="184"/>
    </location>
</feature>
<feature type="domain" description="Urease accessory protein UreH-like transmembrane" evidence="2">
    <location>
        <begin position="9"/>
        <end position="211"/>
    </location>
</feature>
<organism evidence="3 4">
    <name type="scientific">Nibricoccus aquaticus</name>
    <dbReference type="NCBI Taxonomy" id="2576891"/>
    <lineage>
        <taxon>Bacteria</taxon>
        <taxon>Pseudomonadati</taxon>
        <taxon>Verrucomicrobiota</taxon>
        <taxon>Opitutia</taxon>
        <taxon>Opitutales</taxon>
        <taxon>Opitutaceae</taxon>
        <taxon>Nibricoccus</taxon>
    </lineage>
</organism>
<protein>
    <submittedName>
        <fullName evidence="3">C4-dicarboxylate ABC transporter permease</fullName>
    </submittedName>
</protein>
<dbReference type="EMBL" id="CP023344">
    <property type="protein sequence ID" value="ATC63056.1"/>
    <property type="molecule type" value="Genomic_DNA"/>
</dbReference>
<dbReference type="InterPro" id="IPR039447">
    <property type="entry name" value="UreH-like_TM_dom"/>
</dbReference>